<evidence type="ECO:0000256" key="2">
    <source>
        <dbReference type="ARBA" id="ARBA00022692"/>
    </source>
</evidence>
<evidence type="ECO:0000256" key="6">
    <source>
        <dbReference type="SAM" id="Phobius"/>
    </source>
</evidence>
<feature type="transmembrane region" description="Helical" evidence="6">
    <location>
        <begin position="81"/>
        <end position="105"/>
    </location>
</feature>
<feature type="region of interest" description="Disordered" evidence="5">
    <location>
        <begin position="270"/>
        <end position="307"/>
    </location>
</feature>
<reference evidence="7 8" key="1">
    <citation type="submission" date="2020-03" db="EMBL/GenBank/DDBJ databases">
        <title>Draft Genome Sequence of Cudoniella acicularis.</title>
        <authorList>
            <person name="Buettner E."/>
            <person name="Kellner H."/>
        </authorList>
    </citation>
    <scope>NUCLEOTIDE SEQUENCE [LARGE SCALE GENOMIC DNA]</scope>
    <source>
        <strain evidence="7 8">DSM 108380</strain>
    </source>
</reference>
<dbReference type="InterPro" id="IPR007568">
    <property type="entry name" value="RTA1"/>
</dbReference>
<evidence type="ECO:0000256" key="4">
    <source>
        <dbReference type="ARBA" id="ARBA00023136"/>
    </source>
</evidence>
<gene>
    <name evidence="7" type="ORF">G7Y89_g290</name>
</gene>
<feature type="transmembrane region" description="Helical" evidence="6">
    <location>
        <begin position="26"/>
        <end position="45"/>
    </location>
</feature>
<dbReference type="GO" id="GO:0016020">
    <property type="term" value="C:membrane"/>
    <property type="evidence" value="ECO:0007669"/>
    <property type="project" value="UniProtKB-SubCell"/>
</dbReference>
<keyword evidence="8" id="KW-1185">Reference proteome</keyword>
<feature type="transmembrane region" description="Helical" evidence="6">
    <location>
        <begin position="111"/>
        <end position="131"/>
    </location>
</feature>
<dbReference type="PANTHER" id="PTHR38791:SF5">
    <property type="entry name" value="TRANSCRIPTION FACTOR DBAG-RELATED"/>
    <property type="match status" value="1"/>
</dbReference>
<evidence type="ECO:0000256" key="5">
    <source>
        <dbReference type="SAM" id="MobiDB-lite"/>
    </source>
</evidence>
<dbReference type="Proteomes" id="UP000566819">
    <property type="component" value="Unassembled WGS sequence"/>
</dbReference>
<comment type="subcellular location">
    <subcellularLocation>
        <location evidence="1">Membrane</location>
        <topology evidence="1">Multi-pass membrane protein</topology>
    </subcellularLocation>
</comment>
<dbReference type="Pfam" id="PF11951">
    <property type="entry name" value="Fungal_trans_2"/>
    <property type="match status" value="1"/>
</dbReference>
<evidence type="ECO:0000313" key="7">
    <source>
        <dbReference type="EMBL" id="KAF4637771.1"/>
    </source>
</evidence>
<dbReference type="Pfam" id="PF04479">
    <property type="entry name" value="RTA1"/>
    <property type="match status" value="1"/>
</dbReference>
<keyword evidence="3 6" id="KW-1133">Transmembrane helix</keyword>
<accession>A0A8H4RYF2</accession>
<dbReference type="EMBL" id="JAAMPI010000010">
    <property type="protein sequence ID" value="KAF4637771.1"/>
    <property type="molecule type" value="Genomic_DNA"/>
</dbReference>
<dbReference type="InterPro" id="IPR021858">
    <property type="entry name" value="Fun_TF"/>
</dbReference>
<dbReference type="InterPro" id="IPR053175">
    <property type="entry name" value="DHMBA_Reg_Transcription_Factor"/>
</dbReference>
<dbReference type="PANTHER" id="PTHR38791">
    <property type="entry name" value="ZN(II)2CYS6 TRANSCRIPTION FACTOR (EUROFUNG)-RELATED-RELATED"/>
    <property type="match status" value="1"/>
</dbReference>
<dbReference type="CDD" id="cd12148">
    <property type="entry name" value="fungal_TF_MHR"/>
    <property type="match status" value="1"/>
</dbReference>
<feature type="compositionally biased region" description="Low complexity" evidence="5">
    <location>
        <begin position="298"/>
        <end position="307"/>
    </location>
</feature>
<evidence type="ECO:0000256" key="1">
    <source>
        <dbReference type="ARBA" id="ARBA00004141"/>
    </source>
</evidence>
<dbReference type="OrthoDB" id="5280547at2759"/>
<dbReference type="AlphaFoldDB" id="A0A8H4RYF2"/>
<keyword evidence="4 6" id="KW-0472">Membrane</keyword>
<keyword evidence="2 6" id="KW-0812">Transmembrane</keyword>
<comment type="caution">
    <text evidence="7">The sequence shown here is derived from an EMBL/GenBank/DDBJ whole genome shotgun (WGS) entry which is preliminary data.</text>
</comment>
<feature type="transmembrane region" description="Helical" evidence="6">
    <location>
        <begin position="227"/>
        <end position="245"/>
    </location>
</feature>
<organism evidence="7 8">
    <name type="scientific">Cudoniella acicularis</name>
    <dbReference type="NCBI Taxonomy" id="354080"/>
    <lineage>
        <taxon>Eukaryota</taxon>
        <taxon>Fungi</taxon>
        <taxon>Dikarya</taxon>
        <taxon>Ascomycota</taxon>
        <taxon>Pezizomycotina</taxon>
        <taxon>Leotiomycetes</taxon>
        <taxon>Helotiales</taxon>
        <taxon>Tricladiaceae</taxon>
        <taxon>Cudoniella</taxon>
    </lineage>
</organism>
<evidence type="ECO:0000256" key="3">
    <source>
        <dbReference type="ARBA" id="ARBA00022989"/>
    </source>
</evidence>
<name>A0A8H4RYF2_9HELO</name>
<protein>
    <submittedName>
        <fullName evidence="7">Uncharacterized protein</fullName>
    </submittedName>
</protein>
<sequence length="872" mass="96460">MPNSTAAAAAATKDPSHYPYSPSLDVAIVVSALWSLAFILTAIQWFRYKSWVWLVMVLASAMEPAGYISRCLSIKSPTNKSLYIVQFALVVLAPVLMAGACYVVFLTPLFVTADIIALFLQLIGTVIVTSVTTGTSDAVSKANKGKRIAQIGVAVQLAFFGLFSIIAVRFNFTSKRFSKAFEERLSLQAVGSGSAEGEEEGGEGSSKSVKYVRVDGRERLVKRNWQAILRVTNIASVLILIRSVYRMVDFSLGRTGYTSSHEWCIGQKESFERDDPHHPKLRGKKKIETPGQSPNTAPRLSSSRGSSPLNEANWTLVTQASPTQYVPNMGIQDEGLLFFFTHYMAVVKRNPLTGQVEPSPAPFWHQIQTSNTFCNAISSVGFAGLSNVTKNRDHKIIARNKYATAISDVKTALENMHRADLETTLKSVMLLAAFEVVNGNSSQLAGWGIHLEGAAVLLEMMGKQQKVAWMPGLRMRIQFAFSCFTKCLADNQPVSPSMLDFTQEALRHLPPRDSPAAELALTVASFVDLHAASYKTGFTNSQQIVQQTLALDAAMETWVKQLPEVWRFDVEVPEDHWQYVYNNQVHRHQDPWTARVWNNYRWARIYIHSFMLVHLGRLGSFSHENDQQRAQSLETILVLATDICSSVSTQFSQRSSRHASWNKAGPPVSGLFLLLFPLVVAGGAIGVPETLHNFAVQILEVIGNEMGVQQALVMVESVKRQRRRWLEKGVEGFDFFAGFQGLRTERMSANLGGVGVGVGVEGWSSGASSIASDLQQPEGQPPPQQGPGWLKRVPMLWRCRCCGEAEPKYPASQCQLRLMIPHQFCSVYHHITNSTPHSFSVFAARLWTAAFCPSRPALLDLIICSSTQAEAH</sequence>
<feature type="transmembrane region" description="Helical" evidence="6">
    <location>
        <begin position="151"/>
        <end position="172"/>
    </location>
</feature>
<feature type="transmembrane region" description="Helical" evidence="6">
    <location>
        <begin position="51"/>
        <end position="69"/>
    </location>
</feature>
<proteinExistence type="predicted"/>
<evidence type="ECO:0000313" key="8">
    <source>
        <dbReference type="Proteomes" id="UP000566819"/>
    </source>
</evidence>